<dbReference type="GO" id="GO:0004527">
    <property type="term" value="F:exonuclease activity"/>
    <property type="evidence" value="ECO:0007669"/>
    <property type="project" value="UniProtKB-KW"/>
</dbReference>
<keyword evidence="1" id="KW-0378">Hydrolase</keyword>
<dbReference type="InterPro" id="IPR036397">
    <property type="entry name" value="RNaseH_sf"/>
</dbReference>
<evidence type="ECO:0000313" key="1">
    <source>
        <dbReference type="EMBL" id="DAF45754.1"/>
    </source>
</evidence>
<dbReference type="Gene3D" id="3.30.420.10">
    <property type="entry name" value="Ribonuclease H-like superfamily/Ribonuclease H"/>
    <property type="match status" value="1"/>
</dbReference>
<keyword evidence="1" id="KW-0269">Exonuclease</keyword>
<dbReference type="GO" id="GO:0003676">
    <property type="term" value="F:nucleic acid binding"/>
    <property type="evidence" value="ECO:0007669"/>
    <property type="project" value="InterPro"/>
</dbReference>
<reference evidence="1" key="1">
    <citation type="journal article" date="2021" name="Proc. Natl. Acad. Sci. U.S.A.">
        <title>A Catalog of Tens of Thousands of Viruses from Human Metagenomes Reveals Hidden Associations with Chronic Diseases.</title>
        <authorList>
            <person name="Tisza M.J."/>
            <person name="Buck C.B."/>
        </authorList>
    </citation>
    <scope>NUCLEOTIDE SEQUENCE</scope>
    <source>
        <strain evidence="1">CtxYv12</strain>
    </source>
</reference>
<dbReference type="EMBL" id="BK032518">
    <property type="protein sequence ID" value="DAF45754.1"/>
    <property type="molecule type" value="Genomic_DNA"/>
</dbReference>
<keyword evidence="1" id="KW-0540">Nuclease</keyword>
<organism evidence="1">
    <name type="scientific">Siphoviridae sp. ctxYv12</name>
    <dbReference type="NCBI Taxonomy" id="2827974"/>
    <lineage>
        <taxon>Viruses</taxon>
        <taxon>Duplodnaviria</taxon>
        <taxon>Heunggongvirae</taxon>
        <taxon>Uroviricota</taxon>
        <taxon>Caudoviricetes</taxon>
    </lineage>
</organism>
<protein>
    <submittedName>
        <fullName evidence="1">3'-5' exonuclease</fullName>
    </submittedName>
</protein>
<accession>A0A8S5S4W9</accession>
<sequence length="206" mass="23535">MKKLALVLASILAINKRNKFFKGGIGMLAKKIMSLDVESNGLWGNPISIGFTLEDNGNVLKKAEACYINEQVEKYDDWVMENVINPLKENKEVIHFNSYLELLKWFATEYTKVKNEYTVLYHMGHIVESNLFKELRNNNLIGDWDAPYTPIEMSVLLGINGFNPDSVDVLVKQGLIEKPAKSQTHQALYDAEVCGRAYWFLTKKNI</sequence>
<proteinExistence type="predicted"/>
<name>A0A8S5S4W9_9CAUD</name>